<evidence type="ECO:0000313" key="2">
    <source>
        <dbReference type="Proteomes" id="UP001516400"/>
    </source>
</evidence>
<protein>
    <submittedName>
        <fullName evidence="1">Uncharacterized protein</fullName>
    </submittedName>
</protein>
<sequence>MDKTRDKVFRRKVVFSDSVTKINNDAQNVASGGGIGREKGAVRPRSRSVYTANSYVSDDVVSSRDLAKYEGSHNWHCPLPKPITVKHFYPDDINGDIWTDEGYIGGTTVTPHGVISLRLHNRIRVDISLDRAIRIVNMKNGIILALNSSGSSSALIHPNGRVYQYGSRVEILAHDNQGNNKYAKMWYKGVSFTSDQCALVYLVDSAGTRTTTDTFSDLSSDFTLGVFYNTFPSGDSPYNLEMPGIPHGTHLVDEAIGILQAANYWMTEDGTDNWIINSVRISQTSDGLVRVGRNSNKFSLRTSPTNGSASVSSPYMHCTGSMGQTRHLFVRRGERRMHYDGATFIVRNAGHSAGFDEKQQLKVY</sequence>
<comment type="caution">
    <text evidence="1">The sequence shown here is derived from an EMBL/GenBank/DDBJ whole genome shotgun (WGS) entry which is preliminary data.</text>
</comment>
<dbReference type="AlphaFoldDB" id="A0ABD2MXN0"/>
<accession>A0ABD2MXN0</accession>
<reference evidence="1 2" key="1">
    <citation type="journal article" date="2021" name="BMC Biol.">
        <title>Horizontally acquired antibacterial genes associated with adaptive radiation of ladybird beetles.</title>
        <authorList>
            <person name="Li H.S."/>
            <person name="Tang X.F."/>
            <person name="Huang Y.H."/>
            <person name="Xu Z.Y."/>
            <person name="Chen M.L."/>
            <person name="Du X.Y."/>
            <person name="Qiu B.Y."/>
            <person name="Chen P.T."/>
            <person name="Zhang W."/>
            <person name="Slipinski A."/>
            <person name="Escalona H.E."/>
            <person name="Waterhouse R.M."/>
            <person name="Zwick A."/>
            <person name="Pang H."/>
        </authorList>
    </citation>
    <scope>NUCLEOTIDE SEQUENCE [LARGE SCALE GENOMIC DNA]</scope>
    <source>
        <strain evidence="1">SYSU2018</strain>
    </source>
</reference>
<proteinExistence type="predicted"/>
<dbReference type="PANTHER" id="PTHR39075">
    <property type="entry name" value="FI19908P1"/>
    <property type="match status" value="1"/>
</dbReference>
<keyword evidence="2" id="KW-1185">Reference proteome</keyword>
<gene>
    <name evidence="1" type="ORF">HHI36_021581</name>
</gene>
<dbReference type="Proteomes" id="UP001516400">
    <property type="component" value="Unassembled WGS sequence"/>
</dbReference>
<dbReference type="PANTHER" id="PTHR39075:SF1">
    <property type="entry name" value="FI19908P1"/>
    <property type="match status" value="1"/>
</dbReference>
<dbReference type="EMBL" id="JABFTP020000042">
    <property type="protein sequence ID" value="KAL3271082.1"/>
    <property type="molecule type" value="Genomic_DNA"/>
</dbReference>
<name>A0ABD2MXN0_9CUCU</name>
<evidence type="ECO:0000313" key="1">
    <source>
        <dbReference type="EMBL" id="KAL3271082.1"/>
    </source>
</evidence>
<organism evidence="1 2">
    <name type="scientific">Cryptolaemus montrouzieri</name>
    <dbReference type="NCBI Taxonomy" id="559131"/>
    <lineage>
        <taxon>Eukaryota</taxon>
        <taxon>Metazoa</taxon>
        <taxon>Ecdysozoa</taxon>
        <taxon>Arthropoda</taxon>
        <taxon>Hexapoda</taxon>
        <taxon>Insecta</taxon>
        <taxon>Pterygota</taxon>
        <taxon>Neoptera</taxon>
        <taxon>Endopterygota</taxon>
        <taxon>Coleoptera</taxon>
        <taxon>Polyphaga</taxon>
        <taxon>Cucujiformia</taxon>
        <taxon>Coccinelloidea</taxon>
        <taxon>Coccinellidae</taxon>
        <taxon>Scymninae</taxon>
        <taxon>Scymnini</taxon>
        <taxon>Cryptolaemus</taxon>
    </lineage>
</organism>